<dbReference type="InterPro" id="IPR043154">
    <property type="entry name" value="Sec-1-like_dom1"/>
</dbReference>
<dbReference type="InterPro" id="IPR001619">
    <property type="entry name" value="Sec1-like"/>
</dbReference>
<dbReference type="GO" id="GO:0016192">
    <property type="term" value="P:vesicle-mediated transport"/>
    <property type="evidence" value="ECO:0007669"/>
    <property type="project" value="InterPro"/>
</dbReference>
<evidence type="ECO:0000313" key="3">
    <source>
        <dbReference type="EMBL" id="KAE8253780.1"/>
    </source>
</evidence>
<evidence type="ECO:0008006" key="5">
    <source>
        <dbReference type="Google" id="ProtNLM"/>
    </source>
</evidence>
<feature type="region of interest" description="Disordered" evidence="2">
    <location>
        <begin position="660"/>
        <end position="679"/>
    </location>
</feature>
<accession>A0A8T8T3F5</accession>
<dbReference type="InterPro" id="IPR027482">
    <property type="entry name" value="Sec1-like_dom2"/>
</dbReference>
<dbReference type="AlphaFoldDB" id="A0A8T8T3F5"/>
<dbReference type="Gene3D" id="1.25.40.60">
    <property type="match status" value="1"/>
</dbReference>
<gene>
    <name evidence="3" type="ORF">A4X13_0g3660</name>
</gene>
<keyword evidence="4" id="KW-1185">Reference proteome</keyword>
<evidence type="ECO:0000256" key="1">
    <source>
        <dbReference type="ARBA" id="ARBA00009884"/>
    </source>
</evidence>
<name>A0A8T8T3F5_9BASI</name>
<reference evidence="3" key="2">
    <citation type="journal article" date="2019" name="IMA Fungus">
        <title>Genome sequencing and comparison of five Tilletia species to identify candidate genes for the detection of regulated species infecting wheat.</title>
        <authorList>
            <person name="Nguyen H.D.T."/>
            <person name="Sultana T."/>
            <person name="Kesanakurti P."/>
            <person name="Hambleton S."/>
        </authorList>
    </citation>
    <scope>NUCLEOTIDE SEQUENCE</scope>
    <source>
        <strain evidence="3">DAOMC 236416</strain>
    </source>
</reference>
<feature type="compositionally biased region" description="Polar residues" evidence="2">
    <location>
        <begin position="660"/>
        <end position="671"/>
    </location>
</feature>
<sequence length="810" mass="84812">MTTLRQAQLVTLDSLLRFNQEPQSSTGPDGQALQLTWKVLILDKAASDMLAPALRVQDLREAGITLHMQLHANDRPSLPDVPAIYLVQPTLPNLKRIAEDLKQGLYDAAYINFTSQLPRNMLEEFAAMVAKDGTGDSVKQVYDQYLDYVVLEPSLFSLLPTSSKIPQDPKSKSAASNGGADVNISALNSTYERLNHPASAETEIEIETEEIAKGLFSALATLGQLPVIRAPRGNAAELVARKVDAKIREHIRSAGAGGGQHLFSGAGAGDVQSWGATAQRPLLVLLDRNVDLVPMLSHSWTYQALVHDVLDLRLNRVTVETPEPTRGTTTKRAYDLNSQDFFWAKNAATPFPQVAEDIDAELNRYKANAADITRTTGISSMDEVGQLDVSSNAAHLKAAITALPELTARKATIDAHMNIATALLQGIKMRSLDELFELEEAIIAASSSTSSSRAAAEKLRTQVLDAIRKEPPPGATSASLAGEGAPSSAAEAKKAEEEAKKRLCEDKIRLAMIYVLSVPAQQYSEEGVRSVEEALKEQGADLRPLTYVKRIRELTRMTMLATAPVAAPSPASQSASDRGGGVYRGLSALSSRLTDRLKESGLDNIVASVKNFLPSQKDLTVTRLVSALMDPNSASSNSGARGALTATDDYLFLDPRAGTSLAQSRSGTGTPSAGAASRTERMGLSVAAAQAAAGGAGGPAKRQTFSHGIVFVIGGGNYVEYANLQEYAARTAQGAVAAGMGGAGGVGVGGGVGVSAGGGGVGGAGGGGGRGGVDGGQAAAAALGAKRITYGATEIMTPSDFVQALAGLSR</sequence>
<dbReference type="Proteomes" id="UP000077521">
    <property type="component" value="Unassembled WGS sequence"/>
</dbReference>
<comment type="similarity">
    <text evidence="1">Belongs to the STXBP/unc-18/SEC1 family.</text>
</comment>
<dbReference type="InterPro" id="IPR036045">
    <property type="entry name" value="Sec1-like_sf"/>
</dbReference>
<dbReference type="Gene3D" id="3.40.50.2060">
    <property type="match status" value="1"/>
</dbReference>
<reference evidence="3" key="1">
    <citation type="submission" date="2016-04" db="EMBL/GenBank/DDBJ databases">
        <authorList>
            <person name="Nguyen H.D."/>
            <person name="Samba Siva P."/>
            <person name="Cullis J."/>
            <person name="Levesque C.A."/>
            <person name="Hambleton S."/>
        </authorList>
    </citation>
    <scope>NUCLEOTIDE SEQUENCE</scope>
    <source>
        <strain evidence="3">DAOMC 236416</strain>
    </source>
</reference>
<feature type="region of interest" description="Disordered" evidence="2">
    <location>
        <begin position="469"/>
        <end position="494"/>
    </location>
</feature>
<proteinExistence type="inferred from homology"/>
<comment type="caution">
    <text evidence="3">The sequence shown here is derived from an EMBL/GenBank/DDBJ whole genome shotgun (WGS) entry which is preliminary data.</text>
</comment>
<dbReference type="Pfam" id="PF00995">
    <property type="entry name" value="Sec1"/>
    <property type="match status" value="1"/>
</dbReference>
<evidence type="ECO:0000256" key="2">
    <source>
        <dbReference type="SAM" id="MobiDB-lite"/>
    </source>
</evidence>
<organism evidence="3 4">
    <name type="scientific">Tilletia indica</name>
    <dbReference type="NCBI Taxonomy" id="43049"/>
    <lineage>
        <taxon>Eukaryota</taxon>
        <taxon>Fungi</taxon>
        <taxon>Dikarya</taxon>
        <taxon>Basidiomycota</taxon>
        <taxon>Ustilaginomycotina</taxon>
        <taxon>Exobasidiomycetes</taxon>
        <taxon>Tilletiales</taxon>
        <taxon>Tilletiaceae</taxon>
        <taxon>Tilletia</taxon>
    </lineage>
</organism>
<dbReference type="PANTHER" id="PTHR11679">
    <property type="entry name" value="VESICLE PROTEIN SORTING-ASSOCIATED"/>
    <property type="match status" value="1"/>
</dbReference>
<feature type="compositionally biased region" description="Low complexity" evidence="2">
    <location>
        <begin position="477"/>
        <end position="490"/>
    </location>
</feature>
<protein>
    <recommendedName>
        <fullName evidence="5">Sec1-like protein</fullName>
    </recommendedName>
</protein>
<evidence type="ECO:0000313" key="4">
    <source>
        <dbReference type="Proteomes" id="UP000077521"/>
    </source>
</evidence>
<dbReference type="Gene3D" id="3.40.50.1910">
    <property type="match status" value="2"/>
</dbReference>
<dbReference type="SUPFAM" id="SSF56815">
    <property type="entry name" value="Sec1/munc18-like (SM) proteins"/>
    <property type="match status" value="1"/>
</dbReference>
<dbReference type="EMBL" id="LWDF02000214">
    <property type="protein sequence ID" value="KAE8253780.1"/>
    <property type="molecule type" value="Genomic_DNA"/>
</dbReference>